<evidence type="ECO:0000256" key="2">
    <source>
        <dbReference type="ARBA" id="ARBA00010437"/>
    </source>
</evidence>
<feature type="non-terminal residue" evidence="11">
    <location>
        <position position="261"/>
    </location>
</feature>
<dbReference type="PANTHER" id="PTHR17530">
    <property type="entry name" value="PRO-THYROTROPIN-RELEASING HORMONE"/>
    <property type="match status" value="1"/>
</dbReference>
<accession>A0A7K6ATT6</accession>
<dbReference type="GO" id="GO:0014054">
    <property type="term" value="P:positive regulation of gamma-aminobutyric acid secretion"/>
    <property type="evidence" value="ECO:0007669"/>
    <property type="project" value="TreeGrafter"/>
</dbReference>
<proteinExistence type="inferred from homology"/>
<evidence type="ECO:0000256" key="7">
    <source>
        <dbReference type="ARBA" id="ARBA00022737"/>
    </source>
</evidence>
<feature type="non-terminal residue" evidence="11">
    <location>
        <position position="1"/>
    </location>
</feature>
<name>A0A7K6ATT6_UPUEP</name>
<feature type="region of interest" description="Disordered" evidence="9">
    <location>
        <begin position="57"/>
        <end position="208"/>
    </location>
</feature>
<feature type="chain" id="PRO_5029871763" evidence="10">
    <location>
        <begin position="26"/>
        <end position="261"/>
    </location>
</feature>
<keyword evidence="12" id="KW-1185">Reference proteome</keyword>
<keyword evidence="3" id="KW-0964">Secreted</keyword>
<evidence type="ECO:0000256" key="9">
    <source>
        <dbReference type="SAM" id="MobiDB-lite"/>
    </source>
</evidence>
<dbReference type="GO" id="GO:0014050">
    <property type="term" value="P:negative regulation of glutamate secretion"/>
    <property type="evidence" value="ECO:0007669"/>
    <property type="project" value="TreeGrafter"/>
</dbReference>
<keyword evidence="8" id="KW-0027">Amidation</keyword>
<dbReference type="GO" id="GO:0032024">
    <property type="term" value="P:positive regulation of insulin secretion"/>
    <property type="evidence" value="ECO:0007669"/>
    <property type="project" value="TreeGrafter"/>
</dbReference>
<dbReference type="PANTHER" id="PTHR17530:SF2">
    <property type="entry name" value="PRO-THYROTROPIN-RELEASING HORMONE"/>
    <property type="match status" value="1"/>
</dbReference>
<dbReference type="GO" id="GO:0001692">
    <property type="term" value="P:histamine metabolic process"/>
    <property type="evidence" value="ECO:0007669"/>
    <property type="project" value="TreeGrafter"/>
</dbReference>
<evidence type="ECO:0000313" key="12">
    <source>
        <dbReference type="Proteomes" id="UP000544127"/>
    </source>
</evidence>
<reference evidence="11 12" key="1">
    <citation type="submission" date="2019-09" db="EMBL/GenBank/DDBJ databases">
        <title>Bird 10,000 Genomes (B10K) Project - Family phase.</title>
        <authorList>
            <person name="Zhang G."/>
        </authorList>
    </citation>
    <scope>NUCLEOTIDE SEQUENCE [LARGE SCALE GENOMIC DNA]</scope>
    <source>
        <strain evidence="11">B10K-DU-012-37</strain>
    </source>
</reference>
<dbReference type="Pfam" id="PF05438">
    <property type="entry name" value="TRH"/>
    <property type="match status" value="1"/>
</dbReference>
<keyword evidence="7" id="KW-0677">Repeat</keyword>
<comment type="subcellular location">
    <subcellularLocation>
        <location evidence="1">Secreted</location>
    </subcellularLocation>
</comment>
<evidence type="ECO:0000256" key="3">
    <source>
        <dbReference type="ARBA" id="ARBA00022525"/>
    </source>
</evidence>
<evidence type="ECO:0000256" key="6">
    <source>
        <dbReference type="ARBA" id="ARBA00022729"/>
    </source>
</evidence>
<dbReference type="EMBL" id="VZRI01005080">
    <property type="protein sequence ID" value="NWU93324.1"/>
    <property type="molecule type" value="Genomic_DNA"/>
</dbReference>
<dbReference type="AlphaFoldDB" id="A0A7K6ATT6"/>
<comment type="caution">
    <text evidence="11">The sequence shown here is derived from an EMBL/GenBank/DDBJ whole genome shotgun (WGS) entry which is preliminary data.</text>
</comment>
<feature type="compositionally biased region" description="Basic residues" evidence="9">
    <location>
        <begin position="196"/>
        <end position="206"/>
    </location>
</feature>
<dbReference type="GO" id="GO:0042755">
    <property type="term" value="P:eating behavior"/>
    <property type="evidence" value="ECO:0007669"/>
    <property type="project" value="TreeGrafter"/>
</dbReference>
<keyword evidence="6 10" id="KW-0732">Signal</keyword>
<evidence type="ECO:0000256" key="1">
    <source>
        <dbReference type="ARBA" id="ARBA00004613"/>
    </source>
</evidence>
<dbReference type="GO" id="GO:0030141">
    <property type="term" value="C:secretory granule"/>
    <property type="evidence" value="ECO:0007669"/>
    <property type="project" value="TreeGrafter"/>
</dbReference>
<dbReference type="PIRSF" id="PIRSF001795">
    <property type="entry name" value="TRH"/>
    <property type="match status" value="1"/>
</dbReference>
<feature type="compositionally biased region" description="Basic and acidic residues" evidence="9">
    <location>
        <begin position="79"/>
        <end position="100"/>
    </location>
</feature>
<evidence type="ECO:0000313" key="11">
    <source>
        <dbReference type="EMBL" id="NWU93324.1"/>
    </source>
</evidence>
<feature type="compositionally biased region" description="Basic and acidic residues" evidence="9">
    <location>
        <begin position="57"/>
        <end position="68"/>
    </location>
</feature>
<keyword evidence="4" id="KW-0165">Cleavage on pair of basic residues</keyword>
<evidence type="ECO:0000256" key="8">
    <source>
        <dbReference type="ARBA" id="ARBA00022815"/>
    </source>
</evidence>
<dbReference type="GO" id="GO:0005576">
    <property type="term" value="C:extracellular region"/>
    <property type="evidence" value="ECO:0007669"/>
    <property type="project" value="UniProtKB-SubCell"/>
</dbReference>
<gene>
    <name evidence="11" type="primary">Trh</name>
    <name evidence="11" type="ORF">UPUEPO_R01843</name>
</gene>
<dbReference type="InterPro" id="IPR008857">
    <property type="entry name" value="TRH"/>
</dbReference>
<dbReference type="GO" id="GO:0008437">
    <property type="term" value="F:thyrotropin-releasing hormone activity"/>
    <property type="evidence" value="ECO:0007669"/>
    <property type="project" value="InterPro"/>
</dbReference>
<feature type="region of interest" description="Disordered" evidence="9">
    <location>
        <begin position="238"/>
        <end position="261"/>
    </location>
</feature>
<sequence>MLSIQLPLLLLCLTLSGVCLNVVQPFPEGSRNMRSRPLDYILQASESLSLQPVLKRAEKKEEMNKEPDTPLSEWLSKIQHPEKKYASDLKKRQHPGKRDVEEDTVFGDIQKWQHPGKRERGDDLDGYLQLNEHPGRRPFSDQYTDIPSEQLTYPNKLSKRQHPGRRYVMYQHQQPSKKGCNDDNDEVDLSDYYSAKHPHPGKRHRNSNSPDDAHLCNFQLSFTCSKGSLLLGLIENISKDRVEEKRQHPGKRSSWESKTEQ</sequence>
<protein>
    <submittedName>
        <fullName evidence="11">TRH protein</fullName>
    </submittedName>
</protein>
<organism evidence="11 12">
    <name type="scientific">Upupa epops</name>
    <name type="common">Eurasian hoopoe</name>
    <dbReference type="NCBI Taxonomy" id="57439"/>
    <lineage>
        <taxon>Eukaryota</taxon>
        <taxon>Metazoa</taxon>
        <taxon>Chordata</taxon>
        <taxon>Craniata</taxon>
        <taxon>Vertebrata</taxon>
        <taxon>Euteleostomi</taxon>
        <taxon>Archelosauria</taxon>
        <taxon>Archosauria</taxon>
        <taxon>Dinosauria</taxon>
        <taxon>Saurischia</taxon>
        <taxon>Theropoda</taxon>
        <taxon>Coelurosauria</taxon>
        <taxon>Aves</taxon>
        <taxon>Neognathae</taxon>
        <taxon>Neoaves</taxon>
        <taxon>Telluraves</taxon>
        <taxon>Coraciimorphae</taxon>
        <taxon>Bucerotiformes</taxon>
        <taxon>Upupidae</taxon>
        <taxon>Upupa</taxon>
    </lineage>
</organism>
<dbReference type="OrthoDB" id="9949225at2759"/>
<evidence type="ECO:0000256" key="10">
    <source>
        <dbReference type="SAM" id="SignalP"/>
    </source>
</evidence>
<feature type="compositionally biased region" description="Polar residues" evidence="9">
    <location>
        <begin position="141"/>
        <end position="155"/>
    </location>
</feature>
<evidence type="ECO:0000256" key="5">
    <source>
        <dbReference type="ARBA" id="ARBA00022702"/>
    </source>
</evidence>
<dbReference type="GO" id="GO:0009755">
    <property type="term" value="P:hormone-mediated signaling pathway"/>
    <property type="evidence" value="ECO:0007669"/>
    <property type="project" value="InterPro"/>
</dbReference>
<evidence type="ECO:0000256" key="4">
    <source>
        <dbReference type="ARBA" id="ARBA00022685"/>
    </source>
</evidence>
<dbReference type="Proteomes" id="UP000544127">
    <property type="component" value="Unassembled WGS sequence"/>
</dbReference>
<comment type="similarity">
    <text evidence="2">Belongs to the TRH family.</text>
</comment>
<feature type="signal peptide" evidence="10">
    <location>
        <begin position="1"/>
        <end position="25"/>
    </location>
</feature>
<keyword evidence="5" id="KW-0372">Hormone</keyword>